<name>A0A915KY97_ROMCU</name>
<proteinExistence type="predicted"/>
<dbReference type="WBParaSite" id="nRc.2.0.1.t43796-RA">
    <property type="protein sequence ID" value="nRc.2.0.1.t43796-RA"/>
    <property type="gene ID" value="nRc.2.0.1.g43796"/>
</dbReference>
<keyword evidence="1" id="KW-1185">Reference proteome</keyword>
<reference evidence="2" key="1">
    <citation type="submission" date="2022-11" db="UniProtKB">
        <authorList>
            <consortium name="WormBaseParasite"/>
        </authorList>
    </citation>
    <scope>IDENTIFICATION</scope>
</reference>
<dbReference type="Proteomes" id="UP000887565">
    <property type="component" value="Unplaced"/>
</dbReference>
<evidence type="ECO:0000313" key="1">
    <source>
        <dbReference type="Proteomes" id="UP000887565"/>
    </source>
</evidence>
<evidence type="ECO:0000313" key="2">
    <source>
        <dbReference type="WBParaSite" id="nRc.2.0.1.t43796-RA"/>
    </source>
</evidence>
<sequence length="335" mass="38845">MVNGRICTTIGRLDGFINDKLTIVKLPTAVNGKCTAGFLIKRGQPSRVSTGIGKFFTKVESSITVLLMLYNCLKAFQRNNRKRKLPRDRKRRRSFIRKNRMVSRFDADQLQKSIVGQGCRSEIDQRYADGIFVGQSECRKTFLADIQRSEIESRLIQRIKPEKNEQTLKNCLNWLEQTRIYHSKIYKKSAFFICIIPHLSIINEIAFLALRKDCKFRPIRPTIRSMELWRQRKALIDTDWVYLRRIPGEDKNNNNFSHKACNSTKIGENLFTLYLKTPADECINNVLSIGPSCRGKNITSKVVDEPASKILHALQQKTNIFTGLNCFFREIRIYN</sequence>
<organism evidence="1 2">
    <name type="scientific">Romanomermis culicivorax</name>
    <name type="common">Nematode worm</name>
    <dbReference type="NCBI Taxonomy" id="13658"/>
    <lineage>
        <taxon>Eukaryota</taxon>
        <taxon>Metazoa</taxon>
        <taxon>Ecdysozoa</taxon>
        <taxon>Nematoda</taxon>
        <taxon>Enoplea</taxon>
        <taxon>Dorylaimia</taxon>
        <taxon>Mermithida</taxon>
        <taxon>Mermithoidea</taxon>
        <taxon>Mermithidae</taxon>
        <taxon>Romanomermis</taxon>
    </lineage>
</organism>
<accession>A0A915KY97</accession>
<dbReference type="AlphaFoldDB" id="A0A915KY97"/>
<protein>
    <submittedName>
        <fullName evidence="2">Uncharacterized protein</fullName>
    </submittedName>
</protein>